<dbReference type="Proteomes" id="UP000253850">
    <property type="component" value="Chromosome"/>
</dbReference>
<evidence type="ECO:0000256" key="1">
    <source>
        <dbReference type="SAM" id="Phobius"/>
    </source>
</evidence>
<reference evidence="3 5" key="1">
    <citation type="submission" date="2017-10" db="EMBL/GenBank/DDBJ databases">
        <title>Genomics of the genus Arcobacter.</title>
        <authorList>
            <person name="Perez-Cataluna A."/>
            <person name="Figueras M.J."/>
        </authorList>
    </citation>
    <scope>NUCLEOTIDE SEQUENCE [LARGE SCALE GENOMIC DNA]</scope>
    <source>
        <strain evidence="3 5">CECT 7835</strain>
    </source>
</reference>
<feature type="transmembrane region" description="Helical" evidence="1">
    <location>
        <begin position="99"/>
        <end position="117"/>
    </location>
</feature>
<sequence length="119" mass="13831">MYVLLYLLSNSKVNGYRLITTFYSILHKKVLRNFKIMKKQIVVGGFSKEQREKELEKIKKKYSKKGYKFLNYLENGALKSVAVFEVDEALIKKEKATNLILLGIFFMAVAAIMYYKASV</sequence>
<keyword evidence="1" id="KW-0472">Membrane</keyword>
<protein>
    <recommendedName>
        <fullName evidence="6">DUF4177 domain-containing protein</fullName>
    </recommendedName>
</protein>
<evidence type="ECO:0008006" key="6">
    <source>
        <dbReference type="Google" id="ProtNLM"/>
    </source>
</evidence>
<dbReference type="EMBL" id="PDKM01000001">
    <property type="protein sequence ID" value="RXK10812.1"/>
    <property type="molecule type" value="Genomic_DNA"/>
</dbReference>
<keyword evidence="1" id="KW-0812">Transmembrane</keyword>
<accession>A0AAX2A985</accession>
<evidence type="ECO:0000313" key="2">
    <source>
        <dbReference type="EMBL" id="AXH11679.1"/>
    </source>
</evidence>
<keyword evidence="5" id="KW-1185">Reference proteome</keyword>
<evidence type="ECO:0000313" key="5">
    <source>
        <dbReference type="Proteomes" id="UP000289193"/>
    </source>
</evidence>
<keyword evidence="1" id="KW-1133">Transmembrane helix</keyword>
<dbReference type="AlphaFoldDB" id="A0AAX2A985"/>
<name>A0AAX2A985_9BACT</name>
<gene>
    <name evidence="2" type="ORF">ABIV_0666</name>
    <name evidence="3" type="ORF">CRV05_00115</name>
</gene>
<reference evidence="2 4" key="2">
    <citation type="submission" date="2018-07" db="EMBL/GenBank/DDBJ databases">
        <title>Complete genome of the Arcobacter bivalviorum type strain LMG 26154.</title>
        <authorList>
            <person name="Miller W.G."/>
            <person name="Yee E."/>
            <person name="Bono J.L."/>
        </authorList>
    </citation>
    <scope>NUCLEOTIDE SEQUENCE [LARGE SCALE GENOMIC DNA]</scope>
    <source>
        <strain evidence="2 4">LMG 26154</strain>
    </source>
</reference>
<organism evidence="3 5">
    <name type="scientific">Halarcobacter bivalviorum</name>
    <dbReference type="NCBI Taxonomy" id="663364"/>
    <lineage>
        <taxon>Bacteria</taxon>
        <taxon>Pseudomonadati</taxon>
        <taxon>Campylobacterota</taxon>
        <taxon>Epsilonproteobacteria</taxon>
        <taxon>Campylobacterales</taxon>
        <taxon>Arcobacteraceae</taxon>
        <taxon>Halarcobacter</taxon>
    </lineage>
</organism>
<dbReference type="Proteomes" id="UP000289193">
    <property type="component" value="Unassembled WGS sequence"/>
</dbReference>
<dbReference type="KEGG" id="hbv:ABIV_0666"/>
<evidence type="ECO:0000313" key="4">
    <source>
        <dbReference type="Proteomes" id="UP000253850"/>
    </source>
</evidence>
<dbReference type="EMBL" id="CP031217">
    <property type="protein sequence ID" value="AXH11679.1"/>
    <property type="molecule type" value="Genomic_DNA"/>
</dbReference>
<evidence type="ECO:0000313" key="3">
    <source>
        <dbReference type="EMBL" id="RXK10812.1"/>
    </source>
</evidence>
<proteinExistence type="predicted"/>